<dbReference type="InterPro" id="IPR036291">
    <property type="entry name" value="NAD(P)-bd_dom_sf"/>
</dbReference>
<dbReference type="InterPro" id="IPR011761">
    <property type="entry name" value="ATP-grasp"/>
</dbReference>
<dbReference type="GO" id="GO:0005524">
    <property type="term" value="F:ATP binding"/>
    <property type="evidence" value="ECO:0007669"/>
    <property type="project" value="UniProtKB-UniRule"/>
</dbReference>
<gene>
    <name evidence="4" type="ORF">GCM10017600_17670</name>
</gene>
<sequence>MSGHDTVSGSGGSATLRPLFAPRGIAVVGASRRGVKLGAMMAGSLAGYAGGPVLVNTRNPDRAAGVYASVGEAVASTGEPVDLAVLCVPAAACAAALTEAAEAGVRAALVCAGGFGEAGEEGARLQRDLARVVAATGVRLLGPNTSGFFVPAAGLTASFVPGAARVPSGGIAVVAASGGVNHALAFELANAGNGISLAAGIGAGLDVTAADVLDYLAEDPLTTAVALHVETVPDGPRLVAAVRRLSAVKPVVALVVGRSDVGDFARSHTGALATSWRVTRAALRQAGAVLAEEEGEAVDALTALSRLRLAPAADPGLGIVTAQAGPGLLLVDRVKDDGIRVPDLTGATRERIGDLLPPLTYQRNPVDTGRPAETFPGVLRAVADDPGVDLLAVYALTEPGSVDLADAVGAARVSAAVVAVGGLAAEAHEIRARLHEAGVPAFGTAAAAANAVRALVADARARHIATHPATGHVVTDLAATGRTMTGFSATGRTMTGSTATGSTATGRAVPGSAVSESAAAGSGVSESAAAGSGGPFPVTVGGVGAMDEAEAKDLLDRLGVRTPERRVCADHAEAHRALRELTGPVAVKLLDAEVTHKTEVGGVRLGVRDPAELDEALAALDAAGARRYLVERMVSGGPELVVGARRDPVFGPVVLLGLGGTAAEALSDVAVRLAPLSAAEAARMPDDLAGRRLLEGWRGGPVLDEHRLGGLLAALGGLLAASPSLEEIEINPLRLTERGLVALDAVVVRARTETGGTRDVEDTE</sequence>
<dbReference type="PANTHER" id="PTHR42793:SF1">
    <property type="entry name" value="PEPTIDYL-LYSINE N-ACETYLTRANSFERASE PATZ"/>
    <property type="match status" value="1"/>
</dbReference>
<dbReference type="Gene3D" id="3.30.1490.20">
    <property type="entry name" value="ATP-grasp fold, A domain"/>
    <property type="match status" value="1"/>
</dbReference>
<evidence type="ECO:0000313" key="4">
    <source>
        <dbReference type="EMBL" id="GLK08362.1"/>
    </source>
</evidence>
<accession>A0A9W6HYD5</accession>
<dbReference type="EMBL" id="BSEV01000002">
    <property type="protein sequence ID" value="GLK08362.1"/>
    <property type="molecule type" value="Genomic_DNA"/>
</dbReference>
<name>A0A9W6HYD5_9ACTN</name>
<dbReference type="SUPFAM" id="SSF56059">
    <property type="entry name" value="Glutathione synthetase ATP-binding domain-like"/>
    <property type="match status" value="1"/>
</dbReference>
<dbReference type="PANTHER" id="PTHR42793">
    <property type="entry name" value="COA BINDING DOMAIN CONTAINING PROTEIN"/>
    <property type="match status" value="1"/>
</dbReference>
<dbReference type="InterPro" id="IPR016102">
    <property type="entry name" value="Succinyl-CoA_synth-like"/>
</dbReference>
<dbReference type="SUPFAM" id="SSF52210">
    <property type="entry name" value="Succinyl-CoA synthetase domains"/>
    <property type="match status" value="2"/>
</dbReference>
<dbReference type="RefSeq" id="WP_271216857.1">
    <property type="nucleotide sequence ID" value="NZ_BAAAVD010000044.1"/>
</dbReference>
<feature type="region of interest" description="Disordered" evidence="2">
    <location>
        <begin position="488"/>
        <end position="510"/>
    </location>
</feature>
<dbReference type="Gene3D" id="3.40.50.261">
    <property type="entry name" value="Succinyl-CoA synthetase domains"/>
    <property type="match status" value="2"/>
</dbReference>
<dbReference type="GO" id="GO:0046872">
    <property type="term" value="F:metal ion binding"/>
    <property type="evidence" value="ECO:0007669"/>
    <property type="project" value="InterPro"/>
</dbReference>
<dbReference type="InterPro" id="IPR013815">
    <property type="entry name" value="ATP_grasp_subdomain_1"/>
</dbReference>
<keyword evidence="1" id="KW-0547">Nucleotide-binding</keyword>
<proteinExistence type="predicted"/>
<dbReference type="Gene3D" id="3.30.470.20">
    <property type="entry name" value="ATP-grasp fold, B domain"/>
    <property type="match status" value="1"/>
</dbReference>
<reference evidence="4" key="1">
    <citation type="journal article" date="2014" name="Int. J. Syst. Evol. Microbiol.">
        <title>Complete genome sequence of Corynebacterium casei LMG S-19264T (=DSM 44701T), isolated from a smear-ripened cheese.</title>
        <authorList>
            <consortium name="US DOE Joint Genome Institute (JGI-PGF)"/>
            <person name="Walter F."/>
            <person name="Albersmeier A."/>
            <person name="Kalinowski J."/>
            <person name="Ruckert C."/>
        </authorList>
    </citation>
    <scope>NUCLEOTIDE SEQUENCE</scope>
    <source>
        <strain evidence="4">VKM Ac-2007</strain>
    </source>
</reference>
<dbReference type="InterPro" id="IPR032875">
    <property type="entry name" value="Succ_CoA_lig_flav_dom"/>
</dbReference>
<dbReference type="Pfam" id="PF13380">
    <property type="entry name" value="CoA_binding_2"/>
    <property type="match status" value="1"/>
</dbReference>
<dbReference type="Pfam" id="PF13549">
    <property type="entry name" value="ATP-grasp_5"/>
    <property type="match status" value="1"/>
</dbReference>
<comment type="caution">
    <text evidence="4">The sequence shown here is derived from an EMBL/GenBank/DDBJ whole genome shotgun (WGS) entry which is preliminary data.</text>
</comment>
<dbReference type="SMART" id="SM00881">
    <property type="entry name" value="CoA_binding"/>
    <property type="match status" value="1"/>
</dbReference>
<organism evidence="4 5">
    <name type="scientific">Streptosporangium carneum</name>
    <dbReference type="NCBI Taxonomy" id="47481"/>
    <lineage>
        <taxon>Bacteria</taxon>
        <taxon>Bacillati</taxon>
        <taxon>Actinomycetota</taxon>
        <taxon>Actinomycetes</taxon>
        <taxon>Streptosporangiales</taxon>
        <taxon>Streptosporangiaceae</taxon>
        <taxon>Streptosporangium</taxon>
    </lineage>
</organism>
<keyword evidence="5" id="KW-1185">Reference proteome</keyword>
<evidence type="ECO:0000256" key="1">
    <source>
        <dbReference type="PROSITE-ProRule" id="PRU00409"/>
    </source>
</evidence>
<dbReference type="SUPFAM" id="SSF51735">
    <property type="entry name" value="NAD(P)-binding Rossmann-fold domains"/>
    <property type="match status" value="1"/>
</dbReference>
<feature type="domain" description="ATP-grasp" evidence="3">
    <location>
        <begin position="552"/>
        <end position="761"/>
    </location>
</feature>
<evidence type="ECO:0000259" key="3">
    <source>
        <dbReference type="PROSITE" id="PS50975"/>
    </source>
</evidence>
<keyword evidence="1" id="KW-0067">ATP-binding</keyword>
<dbReference type="Pfam" id="PF13607">
    <property type="entry name" value="Succ_CoA_lig"/>
    <property type="match status" value="1"/>
</dbReference>
<dbReference type="PROSITE" id="PS50975">
    <property type="entry name" value="ATP_GRASP"/>
    <property type="match status" value="1"/>
</dbReference>
<dbReference type="InterPro" id="IPR003781">
    <property type="entry name" value="CoA-bd"/>
</dbReference>
<evidence type="ECO:0000256" key="2">
    <source>
        <dbReference type="SAM" id="MobiDB-lite"/>
    </source>
</evidence>
<protein>
    <recommendedName>
        <fullName evidence="3">ATP-grasp domain-containing protein</fullName>
    </recommendedName>
</protein>
<reference evidence="4" key="2">
    <citation type="submission" date="2023-01" db="EMBL/GenBank/DDBJ databases">
        <authorList>
            <person name="Sun Q."/>
            <person name="Evtushenko L."/>
        </authorList>
    </citation>
    <scope>NUCLEOTIDE SEQUENCE</scope>
    <source>
        <strain evidence="4">VKM Ac-2007</strain>
    </source>
</reference>
<evidence type="ECO:0000313" key="5">
    <source>
        <dbReference type="Proteomes" id="UP001143474"/>
    </source>
</evidence>
<dbReference type="Proteomes" id="UP001143474">
    <property type="component" value="Unassembled WGS sequence"/>
</dbReference>
<dbReference type="Gene3D" id="3.40.50.720">
    <property type="entry name" value="NAD(P)-binding Rossmann-like Domain"/>
    <property type="match status" value="1"/>
</dbReference>
<dbReference type="AlphaFoldDB" id="A0A9W6HYD5"/>